<name>A0A0A9FBG3_ARUDO</name>
<proteinExistence type="predicted"/>
<accession>A0A0A9FBG3</accession>
<reference evidence="1" key="1">
    <citation type="submission" date="2014-09" db="EMBL/GenBank/DDBJ databases">
        <authorList>
            <person name="Magalhaes I.L.F."/>
            <person name="Oliveira U."/>
            <person name="Santos F.R."/>
            <person name="Vidigal T.H.D.A."/>
            <person name="Brescovit A.D."/>
            <person name="Santos A.J."/>
        </authorList>
    </citation>
    <scope>NUCLEOTIDE SEQUENCE</scope>
    <source>
        <tissue evidence="1">Shoot tissue taken approximately 20 cm above the soil surface</tissue>
    </source>
</reference>
<dbReference type="EMBL" id="GBRH01188239">
    <property type="protein sequence ID" value="JAE09657.1"/>
    <property type="molecule type" value="Transcribed_RNA"/>
</dbReference>
<sequence>MEEEQANFHNHQASVSLTSIPCADYQFLSFLSHKRLVLLHCKVNLLPQ</sequence>
<protein>
    <submittedName>
        <fullName evidence="1">Uncharacterized protein</fullName>
    </submittedName>
</protein>
<dbReference type="AlphaFoldDB" id="A0A0A9FBG3"/>
<evidence type="ECO:0000313" key="1">
    <source>
        <dbReference type="EMBL" id="JAE09657.1"/>
    </source>
</evidence>
<organism evidence="1">
    <name type="scientific">Arundo donax</name>
    <name type="common">Giant reed</name>
    <name type="synonym">Donax arundinaceus</name>
    <dbReference type="NCBI Taxonomy" id="35708"/>
    <lineage>
        <taxon>Eukaryota</taxon>
        <taxon>Viridiplantae</taxon>
        <taxon>Streptophyta</taxon>
        <taxon>Embryophyta</taxon>
        <taxon>Tracheophyta</taxon>
        <taxon>Spermatophyta</taxon>
        <taxon>Magnoliopsida</taxon>
        <taxon>Liliopsida</taxon>
        <taxon>Poales</taxon>
        <taxon>Poaceae</taxon>
        <taxon>PACMAD clade</taxon>
        <taxon>Arundinoideae</taxon>
        <taxon>Arundineae</taxon>
        <taxon>Arundo</taxon>
    </lineage>
</organism>
<reference evidence="1" key="2">
    <citation type="journal article" date="2015" name="Data Brief">
        <title>Shoot transcriptome of the giant reed, Arundo donax.</title>
        <authorList>
            <person name="Barrero R.A."/>
            <person name="Guerrero F.D."/>
            <person name="Moolhuijzen P."/>
            <person name="Goolsby J.A."/>
            <person name="Tidwell J."/>
            <person name="Bellgard S.E."/>
            <person name="Bellgard M.I."/>
        </authorList>
    </citation>
    <scope>NUCLEOTIDE SEQUENCE</scope>
    <source>
        <tissue evidence="1">Shoot tissue taken approximately 20 cm above the soil surface</tissue>
    </source>
</reference>